<dbReference type="EMBL" id="CP031037">
    <property type="protein sequence ID" value="QDZ20423.1"/>
    <property type="molecule type" value="Genomic_DNA"/>
</dbReference>
<feature type="region of interest" description="Disordered" evidence="1">
    <location>
        <begin position="290"/>
        <end position="323"/>
    </location>
</feature>
<proteinExistence type="predicted"/>
<feature type="region of interest" description="Disordered" evidence="1">
    <location>
        <begin position="1687"/>
        <end position="1751"/>
    </location>
</feature>
<dbReference type="OrthoDB" id="79771at2759"/>
<dbReference type="Pfam" id="PF25339">
    <property type="entry name" value="C2_C2CD3_N"/>
    <property type="match status" value="1"/>
</dbReference>
<dbReference type="GO" id="GO:0060271">
    <property type="term" value="P:cilium assembly"/>
    <property type="evidence" value="ECO:0007669"/>
    <property type="project" value="TreeGrafter"/>
</dbReference>
<feature type="domain" description="C2CD3 N-terminal C2" evidence="2">
    <location>
        <begin position="86"/>
        <end position="249"/>
    </location>
</feature>
<sequence length="1767" mass="193095">MVLAYEARMTEDSRREKENKEETSRKSRKGRRVQKLKGLTTRGSGAKGGRGDGRAPPGSLAELAQLDSRGKGGDGSLYPSFIQNEVSLPPEVEGNQRGELVLVLGPLVVSNSKLTSSSFKEDGEDGGQPTQTTISYRFWGQEDLHEGNYLTLQALKGEEMRAGDHYEDKTVKLCIPIRCSPSNFTRYLKDSQPLQITAFVAGVGAAGCEVDLQELELKKPLRGDFNLTTDNNTESIKAGSLGVYLEVDYSLISSFELNEHIANTDMSLPLFPVSDLELDDQDIAKLVSGASAVPQPGEGEEGAQDKESEKTNEDKALFGWGPSKDFKRTAGQAEAATKSTFLNDDNNSRRGPSVHSIVEPTWDSVLARAQKLSNAMKKAIGGRDERSLDFPSGSMSLAPFSHAQAEREGANLPQDIELSPCPSITSSVEDVVIDFSAAASEEHERPREEPTRGGPEQPTPSEKSVLATVVPAEEKVVDFTISSPPQESRKDEKKIQMALRVKDVHLVSKDLRPGRVIIVVKCALGNLGEGGGQFTFTAHSIKQQGRLFFQISEEDLKGMSGDKLLLSIELWQIQDKRHTVFVDAASSKLIGLSTFCVKDILENSGHSSTGTLVKGCHEEEEEVAFSLSKSILDLLQGSNTGRISVKLEFSSLALQPPRASVPEGAAAREEARSTAPPETSSSCLVDHVFEVTVQRASGLKLLPDLKYFLSYTFQSSEDAEPLCTKPVAPRSIMDINARACHTITLPQSETVLMNIGSFHGQNLEFDLRSVSGDTDRGTPWHATGSLDFMELVEMTCSGDQPLEKIFLVPLKLNEELYEESLRSKSSPALSLVIKYGTEEHEVASQDPPKQLAIAPGAEAEDAGEPLHLPERNVLAKEETELLEFGEQDIEVLEDARTNMDIEDFEITGSNSMKAKIDFSIGKICGLKTMMTSAEHGQKDNAVLRAATKFGPNTFVNTKFAPKDSYFQEFLPETCTDFKAENWIPDFEFFKSFNMYLSPSTVNLMTKENIELELWHYTPGRQASVGGSGAGKKVLLGVCKIPWSNVLTCPRGICGLHTILCPKLQTPIGAIEVNATLQMRSYMLQNSSILESCGPVREMLPEEFVQHNKKSIDLFTGRYANFVVAVDNVTVSSSDTLHFNHKLRYCIALSVNGFMGETISKATHPKPSAHQRMWERLNLSHKAFKSFKVDKFFVAAINNSPLTVRVLECDENRPDVEIAFGDIDLSQLLLEKNSVSETSRMVSGTYTLVPIKRDYIEIRVRVKILLKGTSYCEFPQGQVEAEGAGAGEEPVDEDSALALPRVDTSSELRRSLDALKSLKASRKSAEGLQQVLRLEGSEGGDEEVLRLPEVDDIDTDPEEDMMMAEVSEVISIMRSQELAQEVESNDVLVCVEDALHMNFKLAGKTSPNSAYAYVSFMWPDSSGTACSSLAECIPEAEASAKHRCKWYFTKHLSFKDFSVDQSSEGSQQSFILQVWARHVKVSQSIEFSELDEPVRPDPESDTLIGSAVVDVNALFSGLGEIHGWYNVLDYNQNCCGQLKVRISLLNARKHHKDDLEEGQVHQLDDSGDLGQAGDLAMVSSLGLELEPETGDRPEGLGAEEVGLQLAGEGAGATPGYSGDAGVQESATNFRELTRSICQDLGNLEEKILSLDPSGDCGGAGDDLGSYGRSLSLEEIYLNQIEFSVDNFRHSPSAPPLEEAPLAGKDDRTHTPPLTPQGGAQAEEKAAASPDPAIPEEPKSRGMDATANAATFDRPGFNFDRIARILSAG</sequence>
<feature type="compositionally biased region" description="Basic and acidic residues" evidence="1">
    <location>
        <begin position="303"/>
        <end position="316"/>
    </location>
</feature>
<evidence type="ECO:0000259" key="2">
    <source>
        <dbReference type="Pfam" id="PF25339"/>
    </source>
</evidence>
<name>A0A5B8MIY8_9CHLO</name>
<feature type="compositionally biased region" description="Basic and acidic residues" evidence="1">
    <location>
        <begin position="8"/>
        <end position="25"/>
    </location>
</feature>
<dbReference type="Proteomes" id="UP000316726">
    <property type="component" value="Chromosome 4"/>
</dbReference>
<accession>A0A5B8MIY8</accession>
<reference evidence="3 4" key="1">
    <citation type="submission" date="2018-07" db="EMBL/GenBank/DDBJ databases">
        <title>The complete nuclear genome of the prasinophyte Chloropicon primus (CCMP1205).</title>
        <authorList>
            <person name="Pombert J.-F."/>
            <person name="Otis C."/>
            <person name="Turmel M."/>
            <person name="Lemieux C."/>
        </authorList>
    </citation>
    <scope>NUCLEOTIDE SEQUENCE [LARGE SCALE GENOMIC DNA]</scope>
    <source>
        <strain evidence="3 4">CCMP1205</strain>
    </source>
</reference>
<feature type="compositionally biased region" description="Basic and acidic residues" evidence="1">
    <location>
        <begin position="440"/>
        <end position="451"/>
    </location>
</feature>
<feature type="region of interest" description="Disordered" evidence="1">
    <location>
        <begin position="439"/>
        <end position="463"/>
    </location>
</feature>
<evidence type="ECO:0000256" key="1">
    <source>
        <dbReference type="SAM" id="MobiDB-lite"/>
    </source>
</evidence>
<feature type="region of interest" description="Disordered" evidence="1">
    <location>
        <begin position="660"/>
        <end position="680"/>
    </location>
</feature>
<evidence type="ECO:0000313" key="4">
    <source>
        <dbReference type="Proteomes" id="UP000316726"/>
    </source>
</evidence>
<dbReference type="GO" id="GO:0005815">
    <property type="term" value="C:microtubule organizing center"/>
    <property type="evidence" value="ECO:0007669"/>
    <property type="project" value="TreeGrafter"/>
</dbReference>
<dbReference type="STRING" id="1764295.A0A5B8MIY8"/>
<organism evidence="3 4">
    <name type="scientific">Chloropicon primus</name>
    <dbReference type="NCBI Taxonomy" id="1764295"/>
    <lineage>
        <taxon>Eukaryota</taxon>
        <taxon>Viridiplantae</taxon>
        <taxon>Chlorophyta</taxon>
        <taxon>Chloropicophyceae</taxon>
        <taxon>Chloropicales</taxon>
        <taxon>Chloropicaceae</taxon>
        <taxon>Chloropicon</taxon>
    </lineage>
</organism>
<evidence type="ECO:0000313" key="3">
    <source>
        <dbReference type="EMBL" id="QDZ20423.1"/>
    </source>
</evidence>
<dbReference type="InterPro" id="IPR057537">
    <property type="entry name" value="C2_C2CD3_N"/>
</dbReference>
<keyword evidence="4" id="KW-1185">Reference proteome</keyword>
<feature type="compositionally biased region" description="Basic residues" evidence="1">
    <location>
        <begin position="26"/>
        <end position="35"/>
    </location>
</feature>
<protein>
    <recommendedName>
        <fullName evidence="2">C2CD3 N-terminal C2 domain-containing protein</fullName>
    </recommendedName>
</protein>
<dbReference type="PANTHER" id="PTHR21254">
    <property type="entry name" value="C2 DOMAIN-CONTAINING PROTEIN 3"/>
    <property type="match status" value="1"/>
</dbReference>
<dbReference type="PANTHER" id="PTHR21254:SF1">
    <property type="entry name" value="C2 DOMAIN-CONTAINING PROTEIN 3"/>
    <property type="match status" value="1"/>
</dbReference>
<gene>
    <name evidence="3" type="ORF">A3770_04p29410</name>
</gene>
<feature type="region of interest" description="Disordered" evidence="1">
    <location>
        <begin position="1"/>
        <end position="60"/>
    </location>
</feature>